<dbReference type="Proteomes" id="UP000014978">
    <property type="component" value="Unassembled WGS sequence"/>
</dbReference>
<feature type="repeat" description="WD" evidence="4">
    <location>
        <begin position="172"/>
        <end position="202"/>
    </location>
</feature>
<organism evidence="6 7">
    <name type="scientific">Spraguea lophii (strain 42_110)</name>
    <name type="common">Microsporidian parasite</name>
    <dbReference type="NCBI Taxonomy" id="1358809"/>
    <lineage>
        <taxon>Eukaryota</taxon>
        <taxon>Fungi</taxon>
        <taxon>Fungi incertae sedis</taxon>
        <taxon>Microsporidia</taxon>
        <taxon>Spragueidae</taxon>
        <taxon>Spraguea</taxon>
    </lineage>
</organism>
<sequence length="409" mass="46841">MKKRTKLNNIDITVTSLPNELISRTLSHLNLYSLKCLSKNKYCNNFIANSNLLWKQKYKNLNDKSLFEIKEEVKNKYLMHKIWLKGEEKRVTLNCEQTDITQLKIHNGLIITSSDDRTIKIFPTKNDTVKTFTGHTAGVWCFDVYDKYLVSGSIDKTVRIWNLESGNLEVILTGHLSTVRSIKVYKNYVASGSRDATIKIWKNGELIHTLKRHSLSVRTLDMNEKYLLSGSYDGTVTLWNYRTGIVIKNLQTHLSRVYIVLLGKRFIVSGSQDGTINVSNYDGKLLYSLKGHRRIVTILKFETRKFYDEERYLISSGEDGVVNKWDLFTGEMEFTIKETGYISAMDIGNGIIFVGLANQVKAYKLRNGKFIKNVLSNVTLLSGIECSEDKLIIAYKKGVHTKLDVISFV</sequence>
<evidence type="ECO:0000313" key="6">
    <source>
        <dbReference type="EMBL" id="EPR79401.1"/>
    </source>
</evidence>
<dbReference type="PROSITE" id="PS00678">
    <property type="entry name" value="WD_REPEATS_1"/>
    <property type="match status" value="1"/>
</dbReference>
<dbReference type="Gene3D" id="2.130.10.10">
    <property type="entry name" value="YVTN repeat-like/Quinoprotein amine dehydrogenase"/>
    <property type="match status" value="1"/>
</dbReference>
<keyword evidence="2" id="KW-0677">Repeat</keyword>
<feature type="repeat" description="WD" evidence="4">
    <location>
        <begin position="210"/>
        <end position="249"/>
    </location>
</feature>
<dbReference type="InParanoid" id="S7W948"/>
<dbReference type="PRINTS" id="PR00320">
    <property type="entry name" value="GPROTEINBRPT"/>
</dbReference>
<dbReference type="PANTHER" id="PTHR19872:SF9">
    <property type="entry name" value="UBIQUITIN-BINDING SDF UBIQUITIN LIGASE COMPLEX SUBUNIT"/>
    <property type="match status" value="1"/>
</dbReference>
<dbReference type="OMA" id="DAMINIY"/>
<name>S7W948_SPRLO</name>
<dbReference type="CDD" id="cd00200">
    <property type="entry name" value="WD40"/>
    <property type="match status" value="1"/>
</dbReference>
<evidence type="ECO:0000256" key="4">
    <source>
        <dbReference type="PROSITE-ProRule" id="PRU00221"/>
    </source>
</evidence>
<dbReference type="InterPro" id="IPR015943">
    <property type="entry name" value="WD40/YVTN_repeat-like_dom_sf"/>
</dbReference>
<dbReference type="InterPro" id="IPR001810">
    <property type="entry name" value="F-box_dom"/>
</dbReference>
<keyword evidence="3" id="KW-0833">Ubl conjugation pathway</keyword>
<dbReference type="InterPro" id="IPR051075">
    <property type="entry name" value="SCF_subunit_WD-repeat"/>
</dbReference>
<proteinExistence type="predicted"/>
<dbReference type="InterPro" id="IPR001680">
    <property type="entry name" value="WD40_rpt"/>
</dbReference>
<evidence type="ECO:0000313" key="7">
    <source>
        <dbReference type="Proteomes" id="UP000014978"/>
    </source>
</evidence>
<dbReference type="HOGENOM" id="CLU_000288_103_6_1"/>
<keyword evidence="7" id="KW-1185">Reference proteome</keyword>
<protein>
    <submittedName>
        <fullName evidence="6">WD repeat protein</fullName>
    </submittedName>
</protein>
<comment type="caution">
    <text evidence="6">The sequence shown here is derived from an EMBL/GenBank/DDBJ whole genome shotgun (WGS) entry which is preliminary data.</text>
</comment>
<dbReference type="VEuPathDB" id="MicrosporidiaDB:SLOPH_2067"/>
<dbReference type="STRING" id="1358809.S7W948"/>
<dbReference type="InterPro" id="IPR019775">
    <property type="entry name" value="WD40_repeat_CS"/>
</dbReference>
<dbReference type="Pfam" id="PF00400">
    <property type="entry name" value="WD40"/>
    <property type="match status" value="4"/>
</dbReference>
<accession>S7W948</accession>
<dbReference type="AlphaFoldDB" id="S7W948"/>
<dbReference type="PROSITE" id="PS50294">
    <property type="entry name" value="WD_REPEATS_REGION"/>
    <property type="match status" value="3"/>
</dbReference>
<evidence type="ECO:0000259" key="5">
    <source>
        <dbReference type="PROSITE" id="PS50181"/>
    </source>
</evidence>
<evidence type="ECO:0000256" key="3">
    <source>
        <dbReference type="ARBA" id="ARBA00022786"/>
    </source>
</evidence>
<feature type="repeat" description="WD" evidence="4">
    <location>
        <begin position="289"/>
        <end position="335"/>
    </location>
</feature>
<evidence type="ECO:0000256" key="1">
    <source>
        <dbReference type="ARBA" id="ARBA00022574"/>
    </source>
</evidence>
<dbReference type="InterPro" id="IPR036322">
    <property type="entry name" value="WD40_repeat_dom_sf"/>
</dbReference>
<keyword evidence="1 4" id="KW-0853">WD repeat</keyword>
<feature type="repeat" description="WD" evidence="4">
    <location>
        <begin position="132"/>
        <end position="171"/>
    </location>
</feature>
<dbReference type="InterPro" id="IPR020472">
    <property type="entry name" value="WD40_PAC1"/>
</dbReference>
<reference evidence="7" key="1">
    <citation type="journal article" date="2013" name="PLoS Genet.">
        <title>The genome of Spraguea lophii and the basis of host-microsporidian interactions.</title>
        <authorList>
            <person name="Campbell S.E."/>
            <person name="Williams T.A."/>
            <person name="Yousuf A."/>
            <person name="Soanes D.M."/>
            <person name="Paszkiewicz K.H."/>
            <person name="Williams B.A.P."/>
        </authorList>
    </citation>
    <scope>NUCLEOTIDE SEQUENCE [LARGE SCALE GENOMIC DNA]</scope>
    <source>
        <strain evidence="7">42_110</strain>
    </source>
</reference>
<dbReference type="SMART" id="SM00320">
    <property type="entry name" value="WD40"/>
    <property type="match status" value="6"/>
</dbReference>
<gene>
    <name evidence="6" type="ORF">SLOPH_2067</name>
</gene>
<feature type="domain" description="F-box" evidence="5">
    <location>
        <begin position="11"/>
        <end position="57"/>
    </location>
</feature>
<dbReference type="OrthoDB" id="190105at2759"/>
<dbReference type="PROSITE" id="PS50082">
    <property type="entry name" value="WD_REPEATS_2"/>
    <property type="match status" value="4"/>
</dbReference>
<dbReference type="PANTHER" id="PTHR19872">
    <property type="entry name" value="UBIQUITIN LIGASE SPECIFICITY FACTOR/HREP PROTEIN"/>
    <property type="match status" value="1"/>
</dbReference>
<dbReference type="SUPFAM" id="SSF50978">
    <property type="entry name" value="WD40 repeat-like"/>
    <property type="match status" value="1"/>
</dbReference>
<dbReference type="PROSITE" id="PS50181">
    <property type="entry name" value="FBOX"/>
    <property type="match status" value="1"/>
</dbReference>
<dbReference type="EMBL" id="ATCN01000271">
    <property type="protein sequence ID" value="EPR79401.1"/>
    <property type="molecule type" value="Genomic_DNA"/>
</dbReference>
<evidence type="ECO:0000256" key="2">
    <source>
        <dbReference type="ARBA" id="ARBA00022737"/>
    </source>
</evidence>